<evidence type="ECO:0000313" key="3">
    <source>
        <dbReference type="Proteomes" id="UP001589814"/>
    </source>
</evidence>
<reference evidence="2 3" key="1">
    <citation type="submission" date="2024-09" db="EMBL/GenBank/DDBJ databases">
        <authorList>
            <person name="Sun Q."/>
            <person name="Mori K."/>
        </authorList>
    </citation>
    <scope>NUCLEOTIDE SEQUENCE [LARGE SCALE GENOMIC DNA]</scope>
    <source>
        <strain evidence="2 3">CCM 7415</strain>
    </source>
</reference>
<dbReference type="EMBL" id="JBHLVX010000005">
    <property type="protein sequence ID" value="MFC0266616.1"/>
    <property type="molecule type" value="Genomic_DNA"/>
</dbReference>
<organism evidence="2 3">
    <name type="scientific">Kushneria aurantia</name>
    <dbReference type="NCBI Taxonomy" id="504092"/>
    <lineage>
        <taxon>Bacteria</taxon>
        <taxon>Pseudomonadati</taxon>
        <taxon>Pseudomonadota</taxon>
        <taxon>Gammaproteobacteria</taxon>
        <taxon>Oceanospirillales</taxon>
        <taxon>Halomonadaceae</taxon>
        <taxon>Kushneria</taxon>
    </lineage>
</organism>
<name>A0ABV6FZM5_9GAMM</name>
<dbReference type="NCBIfam" id="NF046101">
    <property type="entry name" value="PA3496_fam"/>
    <property type="match status" value="1"/>
</dbReference>
<protein>
    <submittedName>
        <fullName evidence="2">PA3496 family putative envelope integrity protein</fullName>
    </submittedName>
</protein>
<feature type="compositionally biased region" description="Acidic residues" evidence="1">
    <location>
        <begin position="7"/>
        <end position="17"/>
    </location>
</feature>
<accession>A0ABV6FZM5</accession>
<sequence length="62" mass="7334">MSSELYQQEDGDFEAVNDDSWSPSTRPRKGEPCARRRVEALLEERCLARLLKDDWPYDDEEE</sequence>
<comment type="caution">
    <text evidence="2">The sequence shown here is derived from an EMBL/GenBank/DDBJ whole genome shotgun (WGS) entry which is preliminary data.</text>
</comment>
<keyword evidence="3" id="KW-1185">Reference proteome</keyword>
<feature type="region of interest" description="Disordered" evidence="1">
    <location>
        <begin position="1"/>
        <end position="33"/>
    </location>
</feature>
<gene>
    <name evidence="2" type="ORF">ACFFHW_01175</name>
</gene>
<dbReference type="InterPro" id="IPR058059">
    <property type="entry name" value="PA3496-like"/>
</dbReference>
<dbReference type="Proteomes" id="UP001589814">
    <property type="component" value="Unassembled WGS sequence"/>
</dbReference>
<evidence type="ECO:0000256" key="1">
    <source>
        <dbReference type="SAM" id="MobiDB-lite"/>
    </source>
</evidence>
<dbReference type="RefSeq" id="WP_019951322.1">
    <property type="nucleotide sequence ID" value="NZ_JBHLVX010000005.1"/>
</dbReference>
<evidence type="ECO:0000313" key="2">
    <source>
        <dbReference type="EMBL" id="MFC0266616.1"/>
    </source>
</evidence>
<proteinExistence type="predicted"/>